<keyword evidence="5 6" id="KW-0804">Transcription</keyword>
<name>A0ABS3KMA5_9PROT</name>
<keyword evidence="3 6" id="KW-0731">Sigma factor</keyword>
<proteinExistence type="inferred from homology"/>
<gene>
    <name evidence="9" type="ORF">IAI61_05990</name>
</gene>
<dbReference type="PANTHER" id="PTHR43133">
    <property type="entry name" value="RNA POLYMERASE ECF-TYPE SIGMA FACTO"/>
    <property type="match status" value="1"/>
</dbReference>
<dbReference type="EMBL" id="JACTNG010000002">
    <property type="protein sequence ID" value="MBO1078574.1"/>
    <property type="molecule type" value="Genomic_DNA"/>
</dbReference>
<dbReference type="InterPro" id="IPR036388">
    <property type="entry name" value="WH-like_DNA-bd_sf"/>
</dbReference>
<organism evidence="9 10">
    <name type="scientific">Roseomonas haemaphysalidis</name>
    <dbReference type="NCBI Taxonomy" id="2768162"/>
    <lineage>
        <taxon>Bacteria</taxon>
        <taxon>Pseudomonadati</taxon>
        <taxon>Pseudomonadota</taxon>
        <taxon>Alphaproteobacteria</taxon>
        <taxon>Acetobacterales</taxon>
        <taxon>Roseomonadaceae</taxon>
        <taxon>Roseomonas</taxon>
    </lineage>
</organism>
<protein>
    <recommendedName>
        <fullName evidence="6">RNA polymerase sigma factor</fullName>
    </recommendedName>
</protein>
<evidence type="ECO:0000256" key="1">
    <source>
        <dbReference type="ARBA" id="ARBA00010641"/>
    </source>
</evidence>
<dbReference type="SUPFAM" id="SSF88659">
    <property type="entry name" value="Sigma3 and sigma4 domains of RNA polymerase sigma factors"/>
    <property type="match status" value="1"/>
</dbReference>
<keyword evidence="2 6" id="KW-0805">Transcription regulation</keyword>
<sequence length="209" mass="22777">MSVSLLLRARRAEPPIAPRLNAGAAPLDRDLDAAADELLLGWAAEGDRRAFDRLALRHLPRLFRVACRITGDSGAAEEVAQEAMLRAWQAAARFDPARASVSTWLHRIATNIAIDRRRAWRPAVAPDQALRDPGPDPEQRLSDRQQRLALAEAVAELPARQRAALALFYDNEMPGAEAAAALSVSTRALEGLLRRARRFLAARLGGEGG</sequence>
<dbReference type="Gene3D" id="1.10.10.10">
    <property type="entry name" value="Winged helix-like DNA-binding domain superfamily/Winged helix DNA-binding domain"/>
    <property type="match status" value="1"/>
</dbReference>
<dbReference type="InterPro" id="IPR013324">
    <property type="entry name" value="RNA_pol_sigma_r3/r4-like"/>
</dbReference>
<dbReference type="SUPFAM" id="SSF88946">
    <property type="entry name" value="Sigma2 domain of RNA polymerase sigma factors"/>
    <property type="match status" value="1"/>
</dbReference>
<keyword evidence="10" id="KW-1185">Reference proteome</keyword>
<dbReference type="InterPro" id="IPR000838">
    <property type="entry name" value="RNA_pol_sigma70_ECF_CS"/>
</dbReference>
<evidence type="ECO:0000313" key="10">
    <source>
        <dbReference type="Proteomes" id="UP001518989"/>
    </source>
</evidence>
<evidence type="ECO:0000256" key="3">
    <source>
        <dbReference type="ARBA" id="ARBA00023082"/>
    </source>
</evidence>
<dbReference type="InterPro" id="IPR039425">
    <property type="entry name" value="RNA_pol_sigma-70-like"/>
</dbReference>
<dbReference type="Gene3D" id="1.10.1740.10">
    <property type="match status" value="1"/>
</dbReference>
<comment type="caution">
    <text evidence="9">The sequence shown here is derived from an EMBL/GenBank/DDBJ whole genome shotgun (WGS) entry which is preliminary data.</text>
</comment>
<dbReference type="PANTHER" id="PTHR43133:SF8">
    <property type="entry name" value="RNA POLYMERASE SIGMA FACTOR HI_1459-RELATED"/>
    <property type="match status" value="1"/>
</dbReference>
<feature type="domain" description="RNA polymerase sigma factor 70 region 4 type 2" evidence="8">
    <location>
        <begin position="148"/>
        <end position="200"/>
    </location>
</feature>
<dbReference type="InterPro" id="IPR013325">
    <property type="entry name" value="RNA_pol_sigma_r2"/>
</dbReference>
<keyword evidence="4 6" id="KW-0238">DNA-binding</keyword>
<evidence type="ECO:0000256" key="6">
    <source>
        <dbReference type="RuleBase" id="RU000716"/>
    </source>
</evidence>
<comment type="similarity">
    <text evidence="1 6">Belongs to the sigma-70 factor family. ECF subfamily.</text>
</comment>
<dbReference type="Pfam" id="PF08281">
    <property type="entry name" value="Sigma70_r4_2"/>
    <property type="match status" value="1"/>
</dbReference>
<evidence type="ECO:0000313" key="9">
    <source>
        <dbReference type="EMBL" id="MBO1078574.1"/>
    </source>
</evidence>
<dbReference type="PROSITE" id="PS01063">
    <property type="entry name" value="SIGMA70_ECF"/>
    <property type="match status" value="1"/>
</dbReference>
<evidence type="ECO:0000256" key="2">
    <source>
        <dbReference type="ARBA" id="ARBA00023015"/>
    </source>
</evidence>
<evidence type="ECO:0000259" key="7">
    <source>
        <dbReference type="Pfam" id="PF04542"/>
    </source>
</evidence>
<evidence type="ECO:0000256" key="5">
    <source>
        <dbReference type="ARBA" id="ARBA00023163"/>
    </source>
</evidence>
<dbReference type="InterPro" id="IPR007627">
    <property type="entry name" value="RNA_pol_sigma70_r2"/>
</dbReference>
<dbReference type="InterPro" id="IPR013249">
    <property type="entry name" value="RNA_pol_sigma70_r4_t2"/>
</dbReference>
<reference evidence="9 10" key="1">
    <citation type="submission" date="2020-09" db="EMBL/GenBank/DDBJ databases">
        <title>Roseomonas.</title>
        <authorList>
            <person name="Zhu W."/>
        </authorList>
    </citation>
    <scope>NUCLEOTIDE SEQUENCE [LARGE SCALE GENOMIC DNA]</scope>
    <source>
        <strain evidence="9 10">573</strain>
    </source>
</reference>
<evidence type="ECO:0000259" key="8">
    <source>
        <dbReference type="Pfam" id="PF08281"/>
    </source>
</evidence>
<dbReference type="RefSeq" id="WP_207415988.1">
    <property type="nucleotide sequence ID" value="NZ_CP061178.1"/>
</dbReference>
<accession>A0ABS3KMA5</accession>
<dbReference type="Proteomes" id="UP001518989">
    <property type="component" value="Unassembled WGS sequence"/>
</dbReference>
<dbReference type="Pfam" id="PF04542">
    <property type="entry name" value="Sigma70_r2"/>
    <property type="match status" value="1"/>
</dbReference>
<dbReference type="NCBIfam" id="TIGR02937">
    <property type="entry name" value="sigma70-ECF"/>
    <property type="match status" value="1"/>
</dbReference>
<dbReference type="InterPro" id="IPR014284">
    <property type="entry name" value="RNA_pol_sigma-70_dom"/>
</dbReference>
<feature type="domain" description="RNA polymerase sigma-70 region 2" evidence="7">
    <location>
        <begin position="56"/>
        <end position="119"/>
    </location>
</feature>
<evidence type="ECO:0000256" key="4">
    <source>
        <dbReference type="ARBA" id="ARBA00023125"/>
    </source>
</evidence>